<dbReference type="AlphaFoldDB" id="B8ISI2"/>
<dbReference type="Proteomes" id="UP000008207">
    <property type="component" value="Chromosome"/>
</dbReference>
<dbReference type="KEGG" id="mno:Mnod_3922"/>
<dbReference type="HOGENOM" id="CLU_143449_1_0_5"/>
<protein>
    <submittedName>
        <fullName evidence="1">Uncharacterized protein</fullName>
    </submittedName>
</protein>
<evidence type="ECO:0000313" key="2">
    <source>
        <dbReference type="Proteomes" id="UP000008207"/>
    </source>
</evidence>
<sequence>MPDTPTIGELYKLKHVTDEQLDAAVRDYLNDPTPGMRLITEGVALDLTAVVLGHPYVREVLARENAPEAQRRNAERTAILLARAS</sequence>
<dbReference type="eggNOG" id="ENOG50310QD">
    <property type="taxonomic scope" value="Bacteria"/>
</dbReference>
<evidence type="ECO:0000313" key="1">
    <source>
        <dbReference type="EMBL" id="ACL58822.1"/>
    </source>
</evidence>
<proteinExistence type="predicted"/>
<dbReference type="RefSeq" id="WP_015930472.1">
    <property type="nucleotide sequence ID" value="NC_011894.1"/>
</dbReference>
<keyword evidence="2" id="KW-1185">Reference proteome</keyword>
<dbReference type="EMBL" id="CP001349">
    <property type="protein sequence ID" value="ACL58822.1"/>
    <property type="molecule type" value="Genomic_DNA"/>
</dbReference>
<dbReference type="OrthoDB" id="8003682at2"/>
<organism evidence="1 2">
    <name type="scientific">Methylobacterium nodulans (strain LMG 21967 / CNCM I-2342 / ORS 2060)</name>
    <dbReference type="NCBI Taxonomy" id="460265"/>
    <lineage>
        <taxon>Bacteria</taxon>
        <taxon>Pseudomonadati</taxon>
        <taxon>Pseudomonadota</taxon>
        <taxon>Alphaproteobacteria</taxon>
        <taxon>Hyphomicrobiales</taxon>
        <taxon>Methylobacteriaceae</taxon>
        <taxon>Methylobacterium</taxon>
    </lineage>
</organism>
<reference evidence="1 2" key="1">
    <citation type="submission" date="2009-01" db="EMBL/GenBank/DDBJ databases">
        <title>Complete sequence of chromosome of Methylobacterium nodulans ORS 2060.</title>
        <authorList>
            <consortium name="US DOE Joint Genome Institute"/>
            <person name="Lucas S."/>
            <person name="Copeland A."/>
            <person name="Lapidus A."/>
            <person name="Glavina del Rio T."/>
            <person name="Dalin E."/>
            <person name="Tice H."/>
            <person name="Bruce D."/>
            <person name="Goodwin L."/>
            <person name="Pitluck S."/>
            <person name="Sims D."/>
            <person name="Brettin T."/>
            <person name="Detter J.C."/>
            <person name="Han C."/>
            <person name="Larimer F."/>
            <person name="Land M."/>
            <person name="Hauser L."/>
            <person name="Kyrpides N."/>
            <person name="Ivanova N."/>
            <person name="Marx C.J."/>
            <person name="Richardson P."/>
        </authorList>
    </citation>
    <scope>NUCLEOTIDE SEQUENCE [LARGE SCALE GENOMIC DNA]</scope>
    <source>
        <strain evidence="2">LMG 21967 / CNCM I-2342 / ORS 2060</strain>
    </source>
</reference>
<accession>B8ISI2</accession>
<dbReference type="STRING" id="460265.Mnod_3922"/>
<name>B8ISI2_METNO</name>
<gene>
    <name evidence="1" type="ordered locus">Mnod_3922</name>
</gene>